<organism evidence="1 2">
    <name type="scientific">Thermosporothrix hazakensis</name>
    <dbReference type="NCBI Taxonomy" id="644383"/>
    <lineage>
        <taxon>Bacteria</taxon>
        <taxon>Bacillati</taxon>
        <taxon>Chloroflexota</taxon>
        <taxon>Ktedonobacteria</taxon>
        <taxon>Ktedonobacterales</taxon>
        <taxon>Thermosporotrichaceae</taxon>
        <taxon>Thermosporothrix</taxon>
    </lineage>
</organism>
<gene>
    <name evidence="1" type="ORF">EI42_05736</name>
</gene>
<dbReference type="AlphaFoldDB" id="A0A326TVS5"/>
<keyword evidence="2" id="KW-1185">Reference proteome</keyword>
<accession>A0A326TVS5</accession>
<dbReference type="RefSeq" id="WP_170142976.1">
    <property type="nucleotide sequence ID" value="NZ_BIFX01000001.1"/>
</dbReference>
<name>A0A326TVS5_THEHA</name>
<comment type="caution">
    <text evidence="1">The sequence shown here is derived from an EMBL/GenBank/DDBJ whole genome shotgun (WGS) entry which is preliminary data.</text>
</comment>
<reference evidence="1 2" key="1">
    <citation type="submission" date="2018-06" db="EMBL/GenBank/DDBJ databases">
        <title>Genomic Encyclopedia of Archaeal and Bacterial Type Strains, Phase II (KMG-II): from individual species to whole genera.</title>
        <authorList>
            <person name="Goeker M."/>
        </authorList>
    </citation>
    <scope>NUCLEOTIDE SEQUENCE [LARGE SCALE GENOMIC DNA]</scope>
    <source>
        <strain evidence="1 2">ATCC BAA-1881</strain>
    </source>
</reference>
<dbReference type="Proteomes" id="UP000248806">
    <property type="component" value="Unassembled WGS sequence"/>
</dbReference>
<protein>
    <submittedName>
        <fullName evidence="1">Uncharacterized protein</fullName>
    </submittedName>
</protein>
<proteinExistence type="predicted"/>
<sequence length="48" mass="5518">MDAEQFIEYLETLSDDEVRDNFPDLLQTALAIEASEQQQPAEEQNNDC</sequence>
<evidence type="ECO:0000313" key="2">
    <source>
        <dbReference type="Proteomes" id="UP000248806"/>
    </source>
</evidence>
<dbReference type="EMBL" id="QKUF01000038">
    <property type="protein sequence ID" value="PZW20975.1"/>
    <property type="molecule type" value="Genomic_DNA"/>
</dbReference>
<evidence type="ECO:0000313" key="1">
    <source>
        <dbReference type="EMBL" id="PZW20975.1"/>
    </source>
</evidence>